<evidence type="ECO:0000256" key="1">
    <source>
        <dbReference type="SAM" id="MobiDB-lite"/>
    </source>
</evidence>
<gene>
    <name evidence="2" type="ORF">THAOC_06096</name>
</gene>
<keyword evidence="3" id="KW-1185">Reference proteome</keyword>
<accession>K0T168</accession>
<reference evidence="2 3" key="1">
    <citation type="journal article" date="2012" name="Genome Biol.">
        <title>Genome and low-iron response of an oceanic diatom adapted to chronic iron limitation.</title>
        <authorList>
            <person name="Lommer M."/>
            <person name="Specht M."/>
            <person name="Roy A.S."/>
            <person name="Kraemer L."/>
            <person name="Andreson R."/>
            <person name="Gutowska M.A."/>
            <person name="Wolf J."/>
            <person name="Bergner S.V."/>
            <person name="Schilhabel M.B."/>
            <person name="Klostermeier U.C."/>
            <person name="Beiko R.G."/>
            <person name="Rosenstiel P."/>
            <person name="Hippler M."/>
            <person name="Laroche J."/>
        </authorList>
    </citation>
    <scope>NUCLEOTIDE SEQUENCE [LARGE SCALE GENOMIC DNA]</scope>
    <source>
        <strain evidence="2 3">CCMP1005</strain>
    </source>
</reference>
<dbReference type="OrthoDB" id="1938843at2759"/>
<sequence length="125" mass="13483">MLQVQPYSKKPNATKRTVKLSFGPWAILTGVFGLEVECRSTPLNATKLHGERDTSVRATDEPPEPSQGRELQVCSNGCRSDIQAIKQVASISAGNGNIIGALIADALAKVGKEGVIFGRRKRNCY</sequence>
<dbReference type="Gene3D" id="3.30.260.10">
    <property type="entry name" value="TCP-1-like chaperonin intermediate domain"/>
    <property type="match status" value="1"/>
</dbReference>
<organism evidence="2 3">
    <name type="scientific">Thalassiosira oceanica</name>
    <name type="common">Marine diatom</name>
    <dbReference type="NCBI Taxonomy" id="159749"/>
    <lineage>
        <taxon>Eukaryota</taxon>
        <taxon>Sar</taxon>
        <taxon>Stramenopiles</taxon>
        <taxon>Ochrophyta</taxon>
        <taxon>Bacillariophyta</taxon>
        <taxon>Coscinodiscophyceae</taxon>
        <taxon>Thalassiosirophycidae</taxon>
        <taxon>Thalassiosirales</taxon>
        <taxon>Thalassiosiraceae</taxon>
        <taxon>Thalassiosira</taxon>
    </lineage>
</organism>
<evidence type="ECO:0000313" key="2">
    <source>
        <dbReference type="EMBL" id="EJK72378.1"/>
    </source>
</evidence>
<feature type="compositionally biased region" description="Basic and acidic residues" evidence="1">
    <location>
        <begin position="48"/>
        <end position="60"/>
    </location>
</feature>
<name>K0T168_THAOC</name>
<dbReference type="EMBL" id="AGNL01005942">
    <property type="protein sequence ID" value="EJK72378.1"/>
    <property type="molecule type" value="Genomic_DNA"/>
</dbReference>
<dbReference type="SUPFAM" id="SSF54849">
    <property type="entry name" value="GroEL-intermediate domain like"/>
    <property type="match status" value="1"/>
</dbReference>
<evidence type="ECO:0000313" key="3">
    <source>
        <dbReference type="Proteomes" id="UP000266841"/>
    </source>
</evidence>
<protein>
    <submittedName>
        <fullName evidence="2">Uncharacterized protein</fullName>
    </submittedName>
</protein>
<dbReference type="Proteomes" id="UP000266841">
    <property type="component" value="Unassembled WGS sequence"/>
</dbReference>
<proteinExistence type="predicted"/>
<dbReference type="AlphaFoldDB" id="K0T168"/>
<feature type="region of interest" description="Disordered" evidence="1">
    <location>
        <begin position="45"/>
        <end position="72"/>
    </location>
</feature>
<comment type="caution">
    <text evidence="2">The sequence shown here is derived from an EMBL/GenBank/DDBJ whole genome shotgun (WGS) entry which is preliminary data.</text>
</comment>
<dbReference type="InterPro" id="IPR027410">
    <property type="entry name" value="TCP-1-like_intermed_sf"/>
</dbReference>